<evidence type="ECO:0000313" key="4">
    <source>
        <dbReference type="Proteomes" id="UP000664534"/>
    </source>
</evidence>
<dbReference type="OrthoDB" id="4821062at2759"/>
<dbReference type="Proteomes" id="UP000664534">
    <property type="component" value="Unassembled WGS sequence"/>
</dbReference>
<comment type="caution">
    <text evidence="3">The sequence shown here is derived from an EMBL/GenBank/DDBJ whole genome shotgun (WGS) entry which is preliminary data.</text>
</comment>
<feature type="region of interest" description="Disordered" evidence="1">
    <location>
        <begin position="594"/>
        <end position="614"/>
    </location>
</feature>
<dbReference type="Pfam" id="PF20253">
    <property type="entry name" value="DUF6604"/>
    <property type="match status" value="1"/>
</dbReference>
<dbReference type="EMBL" id="CAJPDT010000026">
    <property type="protein sequence ID" value="CAF9920666.1"/>
    <property type="molecule type" value="Genomic_DNA"/>
</dbReference>
<dbReference type="PANTHER" id="PTHR38795:SF1">
    <property type="entry name" value="DUF6604 DOMAIN-CONTAINING PROTEIN"/>
    <property type="match status" value="1"/>
</dbReference>
<accession>A0A8H3F795</accession>
<dbReference type="InterPro" id="IPR046539">
    <property type="entry name" value="DUF6604"/>
</dbReference>
<keyword evidence="4" id="KW-1185">Reference proteome</keyword>
<protein>
    <recommendedName>
        <fullName evidence="2">DUF6604 domain-containing protein</fullName>
    </recommendedName>
</protein>
<proteinExistence type="predicted"/>
<feature type="domain" description="DUF6604" evidence="2">
    <location>
        <begin position="18"/>
        <end position="260"/>
    </location>
</feature>
<name>A0A8H3F795_9LECA</name>
<feature type="region of interest" description="Disordered" evidence="1">
    <location>
        <begin position="151"/>
        <end position="183"/>
    </location>
</feature>
<evidence type="ECO:0000313" key="3">
    <source>
        <dbReference type="EMBL" id="CAF9920666.1"/>
    </source>
</evidence>
<sequence>MSLKHVELNANLYPIYASYKKATNEVVRWIATAASGNHLIQDGTKLTLKELSQAAMTIANSEGTDIPSGIPYALQDAIEARKIITLFYKQHTRIDNLETKKHERFTENLKGVYKVLCRSKAVTAKDRPPVIEPTRPLPLKSVNVFETLPLVPAEDTTPSPEDLGLEEGTHAPDEEVSNPSAAYPRQTFGLKDDSLADMSEIHYFVTVSHASQDVSLIQTNSEQNLDLMCTKIKHVWAKAAAGSIPSVLAAWLTTAAVECLHCRLAPLHNTNHQELCDKYKTFLGIDRQGSSISPFPARNTAQSGVFSSGHGLFCPAEAIIRGKSTQLEEPMQRVAIFEDPGKVVTVEDCADDRERAESILMDRLLTSVQRHLLPSEELRKEFLYEMNPLIKDIDTVYRAEDPNAMIQTSLVFGLQLLVESYKSFMFSDEKTPQTVNCRVQMLKFALEVKTALTNLRELRAFIHERCCDNHCRNRILSSRMWVLELDLMILTEQKGFDLYYQVPWVAGSQMLEILSQATRFGVELCNRSQIVWAVLHLYNLLRQCGALDKETILLEHLCSALGKQVFRGDPPQRDFLTRFQICNGGRLEFDRWTRHKSRQHPSDEDKPCSRSSKTWRVRMPRSDTDLANNNHELNPHQTSILAGLHSCRFRPLCANWSYVWHSMDRSKWPPTDETMDRVAHEIAAHPPVFALDHLERAVGPELQGDFPSARLNWFEIFLTVTEILSEVGKAAPVHCIECRRSPADAEFWVGAGCGAVERLLRRADEGGDEGMKDFADRYLGMVEPARNAICSAVRGKTTARYVWNVGYGSV</sequence>
<gene>
    <name evidence="3" type="ORF">IMSHALPRED_004970</name>
</gene>
<dbReference type="PANTHER" id="PTHR38795">
    <property type="entry name" value="DUF6604 DOMAIN-CONTAINING PROTEIN"/>
    <property type="match status" value="1"/>
</dbReference>
<reference evidence="3" key="1">
    <citation type="submission" date="2021-03" db="EMBL/GenBank/DDBJ databases">
        <authorList>
            <person name="Tagirdzhanova G."/>
        </authorList>
    </citation>
    <scope>NUCLEOTIDE SEQUENCE</scope>
</reference>
<organism evidence="3 4">
    <name type="scientific">Imshaugia aleurites</name>
    <dbReference type="NCBI Taxonomy" id="172621"/>
    <lineage>
        <taxon>Eukaryota</taxon>
        <taxon>Fungi</taxon>
        <taxon>Dikarya</taxon>
        <taxon>Ascomycota</taxon>
        <taxon>Pezizomycotina</taxon>
        <taxon>Lecanoromycetes</taxon>
        <taxon>OSLEUM clade</taxon>
        <taxon>Lecanoromycetidae</taxon>
        <taxon>Lecanorales</taxon>
        <taxon>Lecanorineae</taxon>
        <taxon>Parmeliaceae</taxon>
        <taxon>Imshaugia</taxon>
    </lineage>
</organism>
<dbReference type="AlphaFoldDB" id="A0A8H3F795"/>
<evidence type="ECO:0000256" key="1">
    <source>
        <dbReference type="SAM" id="MobiDB-lite"/>
    </source>
</evidence>
<evidence type="ECO:0000259" key="2">
    <source>
        <dbReference type="Pfam" id="PF20253"/>
    </source>
</evidence>